<dbReference type="AlphaFoldDB" id="A0A1V9Z936"/>
<organism evidence="6 7">
    <name type="scientific">Achlya hypogyna</name>
    <name type="common">Oomycete</name>
    <name type="synonym">Protoachlya hypogyna</name>
    <dbReference type="NCBI Taxonomy" id="1202772"/>
    <lineage>
        <taxon>Eukaryota</taxon>
        <taxon>Sar</taxon>
        <taxon>Stramenopiles</taxon>
        <taxon>Oomycota</taxon>
        <taxon>Saprolegniomycetes</taxon>
        <taxon>Saprolegniales</taxon>
        <taxon>Achlyaceae</taxon>
        <taxon>Achlya</taxon>
    </lineage>
</organism>
<dbReference type="Gene3D" id="3.90.79.10">
    <property type="entry name" value="Nucleoside Triphosphate Pyrophosphohydrolase"/>
    <property type="match status" value="1"/>
</dbReference>
<evidence type="ECO:0000313" key="6">
    <source>
        <dbReference type="EMBL" id="OQR94516.1"/>
    </source>
</evidence>
<protein>
    <recommendedName>
        <fullName evidence="5">Nudix hydrolase domain-containing protein</fullName>
    </recommendedName>
</protein>
<dbReference type="OrthoDB" id="510307at2759"/>
<dbReference type="PANTHER" id="PTHR10885:SF0">
    <property type="entry name" value="ISOPENTENYL-DIPHOSPHATE DELTA-ISOMERASE"/>
    <property type="match status" value="1"/>
</dbReference>
<dbReference type="CDD" id="cd04697">
    <property type="entry name" value="NUDIX_Hydrolase"/>
    <property type="match status" value="1"/>
</dbReference>
<evidence type="ECO:0000256" key="3">
    <source>
        <dbReference type="ARBA" id="ARBA00022801"/>
    </source>
</evidence>
<feature type="domain" description="Nudix hydrolase" evidence="5">
    <location>
        <begin position="41"/>
        <end position="173"/>
    </location>
</feature>
<evidence type="ECO:0000256" key="2">
    <source>
        <dbReference type="ARBA" id="ARBA00022723"/>
    </source>
</evidence>
<dbReference type="SUPFAM" id="SSF55811">
    <property type="entry name" value="Nudix"/>
    <property type="match status" value="1"/>
</dbReference>
<dbReference type="GO" id="GO:0046872">
    <property type="term" value="F:metal ion binding"/>
    <property type="evidence" value="ECO:0007669"/>
    <property type="project" value="UniProtKB-KW"/>
</dbReference>
<proteinExistence type="predicted"/>
<dbReference type="Proteomes" id="UP000243579">
    <property type="component" value="Unassembled WGS sequence"/>
</dbReference>
<evidence type="ECO:0000256" key="4">
    <source>
        <dbReference type="ARBA" id="ARBA00022842"/>
    </source>
</evidence>
<keyword evidence="2" id="KW-0479">Metal-binding</keyword>
<evidence type="ECO:0000256" key="1">
    <source>
        <dbReference type="ARBA" id="ARBA00001946"/>
    </source>
</evidence>
<dbReference type="EMBL" id="JNBR01000361">
    <property type="protein sequence ID" value="OQR94516.1"/>
    <property type="molecule type" value="Genomic_DNA"/>
</dbReference>
<dbReference type="GO" id="GO:0016817">
    <property type="term" value="F:hydrolase activity, acting on acid anhydrides"/>
    <property type="evidence" value="ECO:0007669"/>
    <property type="project" value="InterPro"/>
</dbReference>
<dbReference type="InterPro" id="IPR015797">
    <property type="entry name" value="NUDIX_hydrolase-like_dom_sf"/>
</dbReference>
<dbReference type="InterPro" id="IPR000086">
    <property type="entry name" value="NUDIX_hydrolase_dom"/>
</dbReference>
<name>A0A1V9Z936_ACHHY</name>
<dbReference type="InterPro" id="IPR024195">
    <property type="entry name" value="NUDIX_hydrolase_YfcD_pred"/>
</dbReference>
<dbReference type="PANTHER" id="PTHR10885">
    <property type="entry name" value="ISOPENTENYL-DIPHOSPHATE DELTA-ISOMERASE"/>
    <property type="match status" value="1"/>
</dbReference>
<dbReference type="NCBIfam" id="NF011922">
    <property type="entry name" value="PRK15393.1"/>
    <property type="match status" value="1"/>
</dbReference>
<keyword evidence="3" id="KW-0378">Hydrolase</keyword>
<evidence type="ECO:0000313" key="7">
    <source>
        <dbReference type="Proteomes" id="UP000243579"/>
    </source>
</evidence>
<reference evidence="6 7" key="1">
    <citation type="journal article" date="2014" name="Genome Biol. Evol.">
        <title>The secreted proteins of Achlya hypogyna and Thraustotheca clavata identify the ancestral oomycete secretome and reveal gene acquisitions by horizontal gene transfer.</title>
        <authorList>
            <person name="Misner I."/>
            <person name="Blouin N."/>
            <person name="Leonard G."/>
            <person name="Richards T.A."/>
            <person name="Lane C.E."/>
        </authorList>
    </citation>
    <scope>NUCLEOTIDE SEQUENCE [LARGE SCALE GENOMIC DNA]</scope>
    <source>
        <strain evidence="6 7">ATCC 48635</strain>
    </source>
</reference>
<dbReference type="STRING" id="1202772.A0A1V9Z936"/>
<dbReference type="Pfam" id="PF00293">
    <property type="entry name" value="NUDIX"/>
    <property type="match status" value="1"/>
</dbReference>
<keyword evidence="7" id="KW-1185">Reference proteome</keyword>
<comment type="cofactor">
    <cofactor evidence="1">
        <name>Mg(2+)</name>
        <dbReference type="ChEBI" id="CHEBI:18420"/>
    </cofactor>
</comment>
<evidence type="ECO:0000259" key="5">
    <source>
        <dbReference type="PROSITE" id="PS51462"/>
    </source>
</evidence>
<keyword evidence="4" id="KW-0460">Magnesium</keyword>
<dbReference type="PROSITE" id="PS51462">
    <property type="entry name" value="NUDIX"/>
    <property type="match status" value="1"/>
</dbReference>
<accession>A0A1V9Z936</accession>
<comment type="caution">
    <text evidence="6">The sequence shown here is derived from an EMBL/GenBank/DDBJ whole genome shotgun (WGS) entry which is preliminary data.</text>
</comment>
<dbReference type="PIRSF" id="PIRSF017340">
    <property type="entry name" value="Nudix_hydro"/>
    <property type="match status" value="1"/>
</dbReference>
<gene>
    <name evidence="6" type="ORF">ACHHYP_01258</name>
</gene>
<sequence>MEATMENKLHGLTASEQVAIVDDNNNVIGKADRAVMRVFNLPHRSTYIVIRNSKGDFYVQRRTLIKDYCPGYLDPMAGGVVQFGETFAENAEREAAEEMGIHNTPLTYVTTFQYKDGHSNVWGGMFECTYDGQLTLQPEEVSEVLVMSATEILARKAEFTPDGIHALELYLKAKQEAL</sequence>